<accession>A0A151RPS3</accession>
<sequence>MSTFLLPTSLEEEIQRMLNSFWWGSNQHSSHGINWLSWEKLTMRKEYGGIGFRHLHGFNLAMLRKQGWNLQSKLDALFTHVFKAKYLPQGDFLGARLGHNLSFIWRSIHTSQVLVQQGTRWCIGDGSSINLWKDPWLCHSQSPYISHLQPLMEANLSQFMTSLTMLATGGTPIVSALFLTSRMHKLFWPCCYFIYEGIMPRRARGDILKESRGMG</sequence>
<dbReference type="PANTHER" id="PTHR33116">
    <property type="entry name" value="REVERSE TRANSCRIPTASE ZINC-BINDING DOMAIN-CONTAINING PROTEIN-RELATED-RELATED"/>
    <property type="match status" value="1"/>
</dbReference>
<reference evidence="1" key="1">
    <citation type="journal article" date="2012" name="Nat. Biotechnol.">
        <title>Draft genome sequence of pigeonpea (Cajanus cajan), an orphan legume crop of resource-poor farmers.</title>
        <authorList>
            <person name="Varshney R.K."/>
            <person name="Chen W."/>
            <person name="Li Y."/>
            <person name="Bharti A.K."/>
            <person name="Saxena R.K."/>
            <person name="Schlueter J.A."/>
            <person name="Donoghue M.T."/>
            <person name="Azam S."/>
            <person name="Fan G."/>
            <person name="Whaley A.M."/>
            <person name="Farmer A.D."/>
            <person name="Sheridan J."/>
            <person name="Iwata A."/>
            <person name="Tuteja R."/>
            <person name="Penmetsa R.V."/>
            <person name="Wu W."/>
            <person name="Upadhyaya H.D."/>
            <person name="Yang S.P."/>
            <person name="Shah T."/>
            <person name="Saxena K.B."/>
            <person name="Michael T."/>
            <person name="McCombie W.R."/>
            <person name="Yang B."/>
            <person name="Zhang G."/>
            <person name="Yang H."/>
            <person name="Wang J."/>
            <person name="Spillane C."/>
            <person name="Cook D.R."/>
            <person name="May G.D."/>
            <person name="Xu X."/>
            <person name="Jackson S.A."/>
        </authorList>
    </citation>
    <scope>NUCLEOTIDE SEQUENCE [LARGE SCALE GENOMIC DNA]</scope>
</reference>
<protein>
    <submittedName>
        <fullName evidence="1">Uncharacterized protein</fullName>
    </submittedName>
</protein>
<organism evidence="1 2">
    <name type="scientific">Cajanus cajan</name>
    <name type="common">Pigeon pea</name>
    <name type="synonym">Cajanus indicus</name>
    <dbReference type="NCBI Taxonomy" id="3821"/>
    <lineage>
        <taxon>Eukaryota</taxon>
        <taxon>Viridiplantae</taxon>
        <taxon>Streptophyta</taxon>
        <taxon>Embryophyta</taxon>
        <taxon>Tracheophyta</taxon>
        <taxon>Spermatophyta</taxon>
        <taxon>Magnoliopsida</taxon>
        <taxon>eudicotyledons</taxon>
        <taxon>Gunneridae</taxon>
        <taxon>Pentapetalae</taxon>
        <taxon>rosids</taxon>
        <taxon>fabids</taxon>
        <taxon>Fabales</taxon>
        <taxon>Fabaceae</taxon>
        <taxon>Papilionoideae</taxon>
        <taxon>50 kb inversion clade</taxon>
        <taxon>NPAAA clade</taxon>
        <taxon>indigoferoid/millettioid clade</taxon>
        <taxon>Phaseoleae</taxon>
        <taxon>Cajanus</taxon>
    </lineage>
</organism>
<evidence type="ECO:0000313" key="1">
    <source>
        <dbReference type="EMBL" id="KYP44532.1"/>
    </source>
</evidence>
<proteinExistence type="predicted"/>
<gene>
    <name evidence="1" type="ORF">KK1_033990</name>
</gene>
<keyword evidence="2" id="KW-1185">Reference proteome</keyword>
<evidence type="ECO:0000313" key="2">
    <source>
        <dbReference type="Proteomes" id="UP000075243"/>
    </source>
</evidence>
<dbReference type="PANTHER" id="PTHR33116:SF86">
    <property type="entry name" value="REVERSE TRANSCRIPTASE DOMAIN-CONTAINING PROTEIN"/>
    <property type="match status" value="1"/>
</dbReference>
<dbReference type="Gramene" id="C.cajan_32041.t">
    <property type="protein sequence ID" value="C.cajan_32041.t.cds1"/>
    <property type="gene ID" value="C.cajan_32041"/>
</dbReference>
<dbReference type="AlphaFoldDB" id="A0A151RPS3"/>
<dbReference type="Proteomes" id="UP000075243">
    <property type="component" value="Unassembled WGS sequence"/>
</dbReference>
<name>A0A151RPS3_CAJCA</name>
<dbReference type="EMBL" id="KQ483623">
    <property type="protein sequence ID" value="KYP44532.1"/>
    <property type="molecule type" value="Genomic_DNA"/>
</dbReference>